<sequence length="111" mass="12510">MEGKAASSSSVDEGGREHLVEALASQIDADTLNTIIQTQKNSLSRFEKTNEMLANCCLLSARRLEKAKKDFSEGSELILQMKNDLDNIFRRIRSLKLMMEEKCQDQKVESA</sequence>
<evidence type="ECO:0000259" key="2">
    <source>
        <dbReference type="Pfam" id="PF10241"/>
    </source>
</evidence>
<proteinExistence type="inferred from homology"/>
<dbReference type="PANTHER" id="PTHR13511:SF0">
    <property type="entry name" value="KXDL MOTIF-CONTAINING PROTEIN 1"/>
    <property type="match status" value="1"/>
</dbReference>
<evidence type="ECO:0000313" key="3">
    <source>
        <dbReference type="EMBL" id="MFH4975605.1"/>
    </source>
</evidence>
<organism evidence="3 4">
    <name type="scientific">Gnathostoma spinigerum</name>
    <dbReference type="NCBI Taxonomy" id="75299"/>
    <lineage>
        <taxon>Eukaryota</taxon>
        <taxon>Metazoa</taxon>
        <taxon>Ecdysozoa</taxon>
        <taxon>Nematoda</taxon>
        <taxon>Chromadorea</taxon>
        <taxon>Rhabditida</taxon>
        <taxon>Spirurina</taxon>
        <taxon>Gnathostomatomorpha</taxon>
        <taxon>Gnathostomatoidea</taxon>
        <taxon>Gnathostomatidae</taxon>
        <taxon>Gnathostoma</taxon>
    </lineage>
</organism>
<keyword evidence="4" id="KW-1185">Reference proteome</keyword>
<dbReference type="InterPro" id="IPR019371">
    <property type="entry name" value="KxDL_dom"/>
</dbReference>
<reference evidence="3 4" key="1">
    <citation type="submission" date="2024-08" db="EMBL/GenBank/DDBJ databases">
        <title>Gnathostoma spinigerum genome.</title>
        <authorList>
            <person name="Gonzalez-Bertolin B."/>
            <person name="Monzon S."/>
            <person name="Zaballos A."/>
            <person name="Jimenez P."/>
            <person name="Dekumyoy P."/>
            <person name="Varona S."/>
            <person name="Cuesta I."/>
            <person name="Sumanam S."/>
            <person name="Adisakwattana P."/>
            <person name="Gasser R.B."/>
            <person name="Hernandez-Gonzalez A."/>
            <person name="Young N.D."/>
            <person name="Perteguer M.J."/>
        </authorList>
    </citation>
    <scope>NUCLEOTIDE SEQUENCE [LARGE SCALE GENOMIC DNA]</scope>
    <source>
        <strain evidence="3">AL3</strain>
        <tissue evidence="3">Liver</tissue>
    </source>
</reference>
<accession>A0ABD6E691</accession>
<dbReference type="PANTHER" id="PTHR13511">
    <property type="entry name" value="KXDL MOTIF-CONTAINING PROTEIN 1"/>
    <property type="match status" value="1"/>
</dbReference>
<evidence type="ECO:0000313" key="4">
    <source>
        <dbReference type="Proteomes" id="UP001608902"/>
    </source>
</evidence>
<dbReference type="InterPro" id="IPR039843">
    <property type="entry name" value="KXD1-like"/>
</dbReference>
<dbReference type="Pfam" id="PF10241">
    <property type="entry name" value="KxDL"/>
    <property type="match status" value="1"/>
</dbReference>
<name>A0ABD6E691_9BILA</name>
<dbReference type="EMBL" id="JBGFUD010001012">
    <property type="protein sequence ID" value="MFH4975605.1"/>
    <property type="molecule type" value="Genomic_DNA"/>
</dbReference>
<dbReference type="Proteomes" id="UP001608902">
    <property type="component" value="Unassembled WGS sequence"/>
</dbReference>
<feature type="domain" description="KxDL" evidence="2">
    <location>
        <begin position="23"/>
        <end position="101"/>
    </location>
</feature>
<evidence type="ECO:0000256" key="1">
    <source>
        <dbReference type="ARBA" id="ARBA00005913"/>
    </source>
</evidence>
<comment type="similarity">
    <text evidence="1">Belongs to the KXD1 family.</text>
</comment>
<protein>
    <recommendedName>
        <fullName evidence="2">KxDL domain-containing protein</fullName>
    </recommendedName>
</protein>
<gene>
    <name evidence="3" type="ORF">AB6A40_002314</name>
</gene>
<dbReference type="AlphaFoldDB" id="A0ABD6E691"/>
<comment type="caution">
    <text evidence="3">The sequence shown here is derived from an EMBL/GenBank/DDBJ whole genome shotgun (WGS) entry which is preliminary data.</text>
</comment>